<dbReference type="SUPFAM" id="SSF53955">
    <property type="entry name" value="Lysozyme-like"/>
    <property type="match status" value="1"/>
</dbReference>
<proteinExistence type="predicted"/>
<sequence length="645" mass="68694">MPIGFYGPLSASAGMLDASGPSPYPTNIRNIMGAGLAGYLSGAPLDAEDQRKKQAQEALGKIGNVVQTAWQSTAAPLAKQSGVSMAYLDSRARAESGNRNIPQSVNPKGSAFGPFQFTEGTWNDLINRHPDLGLSPQDRFDPAAQGKAVVSFTSDNADALKAGGVPVGPLQLALAHQFGANGALAILKAKPKTSIGAILPDAVAANPQWADMTAEDIIGATQKQQSGKGGNQAAAQEQTAGGGGLLADSTTPVTSGRGLADLLGGGGYTPPPFGAGLENMTPQMREIMKIAIQDPTLGPGALNALFQVAGGTGTKGQVTPAEAARLAVEMQGQQSREQQGGKKLEFMKKQLEQSQQNQSAMQQYRENEQKFQQDKLRMEMGMQGLTHEQKQQEIAAQKDRLDWEKAKTEAEGVQKMAVDTWNNAIKGADEARTNLDNIGQLEALGKKISTGKFAGNAKDILSVAQSLGIDTKALGIDESAGPLEAYQAISSNMAMHLRNPPGQSNLMPGQMSNYEDQLLQKMGPQLSTSPQGNAIMIAINRRINERARDFSQFAADYSGPKDQKWIQAAQQWWQRPENQLRTPEFEKKLDSLTNPPNSATPTEEAPNAASISSMSLKELGEATKKFPSMLTDPATSSIIRQKLGM</sequence>
<feature type="region of interest" description="Disordered" evidence="1">
    <location>
        <begin position="588"/>
        <end position="610"/>
    </location>
</feature>
<protein>
    <recommendedName>
        <fullName evidence="3">LT_GEWL domain containing protein</fullName>
    </recommendedName>
</protein>
<organism evidence="2">
    <name type="scientific">uncultured Caudovirales phage</name>
    <dbReference type="NCBI Taxonomy" id="2100421"/>
    <lineage>
        <taxon>Viruses</taxon>
        <taxon>Duplodnaviria</taxon>
        <taxon>Heunggongvirae</taxon>
        <taxon>Uroviricota</taxon>
        <taxon>Caudoviricetes</taxon>
        <taxon>Peduoviridae</taxon>
        <taxon>Maltschvirus</taxon>
        <taxon>Maltschvirus maltsch</taxon>
    </lineage>
</organism>
<dbReference type="EMBL" id="LR797181">
    <property type="protein sequence ID" value="CAB4192600.1"/>
    <property type="molecule type" value="Genomic_DNA"/>
</dbReference>
<evidence type="ECO:0008006" key="3">
    <source>
        <dbReference type="Google" id="ProtNLM"/>
    </source>
</evidence>
<evidence type="ECO:0000313" key="2">
    <source>
        <dbReference type="EMBL" id="CAB4192600.1"/>
    </source>
</evidence>
<feature type="region of interest" description="Disordered" evidence="1">
    <location>
        <begin position="222"/>
        <end position="245"/>
    </location>
</feature>
<dbReference type="InterPro" id="IPR023346">
    <property type="entry name" value="Lysozyme-like_dom_sf"/>
</dbReference>
<feature type="compositionally biased region" description="Polar residues" evidence="1">
    <location>
        <begin position="591"/>
        <end position="601"/>
    </location>
</feature>
<dbReference type="Gene3D" id="1.10.530.10">
    <property type="match status" value="1"/>
</dbReference>
<reference evidence="2" key="1">
    <citation type="submission" date="2020-05" db="EMBL/GenBank/DDBJ databases">
        <authorList>
            <person name="Chiriac C."/>
            <person name="Salcher M."/>
            <person name="Ghai R."/>
            <person name="Kavagutti S V."/>
        </authorList>
    </citation>
    <scope>NUCLEOTIDE SEQUENCE</scope>
</reference>
<evidence type="ECO:0000256" key="1">
    <source>
        <dbReference type="SAM" id="MobiDB-lite"/>
    </source>
</evidence>
<name>A0A6J5R5K0_9CAUD</name>
<accession>A0A6J5R5K0</accession>
<gene>
    <name evidence="2" type="ORF">UFOVP1244_44</name>
</gene>